<dbReference type="Pfam" id="PF00158">
    <property type="entry name" value="Sigma54_activat"/>
    <property type="match status" value="1"/>
</dbReference>
<dbReference type="PROSITE" id="PS00688">
    <property type="entry name" value="SIGMA54_INTERACT_3"/>
    <property type="match status" value="1"/>
</dbReference>
<dbReference type="Pfam" id="PF00989">
    <property type="entry name" value="PAS"/>
    <property type="match status" value="1"/>
</dbReference>
<dbReference type="FunFam" id="3.40.50.300:FF:000006">
    <property type="entry name" value="DNA-binding transcriptional regulator NtrC"/>
    <property type="match status" value="1"/>
</dbReference>
<dbReference type="PANTHER" id="PTHR32071">
    <property type="entry name" value="TRANSCRIPTIONAL REGULATORY PROTEIN"/>
    <property type="match status" value="1"/>
</dbReference>
<dbReference type="Pfam" id="PF25601">
    <property type="entry name" value="AAA_lid_14"/>
    <property type="match status" value="1"/>
</dbReference>
<organism evidence="8 9">
    <name type="scientific">Desulfoluna spongiiphila</name>
    <dbReference type="NCBI Taxonomy" id="419481"/>
    <lineage>
        <taxon>Bacteria</taxon>
        <taxon>Pseudomonadati</taxon>
        <taxon>Thermodesulfobacteriota</taxon>
        <taxon>Desulfobacteria</taxon>
        <taxon>Desulfobacterales</taxon>
        <taxon>Desulfolunaceae</taxon>
        <taxon>Desulfoluna</taxon>
    </lineage>
</organism>
<dbReference type="InterPro" id="IPR002197">
    <property type="entry name" value="HTH_Fis"/>
</dbReference>
<dbReference type="GO" id="GO:0006355">
    <property type="term" value="P:regulation of DNA-templated transcription"/>
    <property type="evidence" value="ECO:0007669"/>
    <property type="project" value="InterPro"/>
</dbReference>
<dbReference type="PROSITE" id="PS00676">
    <property type="entry name" value="SIGMA54_INTERACT_2"/>
    <property type="match status" value="1"/>
</dbReference>
<name>A0A1G5AVV1_9BACT</name>
<evidence type="ECO:0000256" key="1">
    <source>
        <dbReference type="ARBA" id="ARBA00022741"/>
    </source>
</evidence>
<dbReference type="InterPro" id="IPR002078">
    <property type="entry name" value="Sigma_54_int"/>
</dbReference>
<dbReference type="Gene3D" id="3.30.450.20">
    <property type="entry name" value="PAS domain"/>
    <property type="match status" value="1"/>
</dbReference>
<keyword evidence="5" id="KW-0804">Transcription</keyword>
<dbReference type="Gene3D" id="1.10.10.60">
    <property type="entry name" value="Homeodomain-like"/>
    <property type="match status" value="1"/>
</dbReference>
<dbReference type="Proteomes" id="UP000198870">
    <property type="component" value="Unassembled WGS sequence"/>
</dbReference>
<dbReference type="Gene3D" id="3.40.50.300">
    <property type="entry name" value="P-loop containing nucleotide triphosphate hydrolases"/>
    <property type="match status" value="1"/>
</dbReference>
<evidence type="ECO:0000256" key="2">
    <source>
        <dbReference type="ARBA" id="ARBA00022840"/>
    </source>
</evidence>
<proteinExistence type="predicted"/>
<evidence type="ECO:0000256" key="5">
    <source>
        <dbReference type="ARBA" id="ARBA00023163"/>
    </source>
</evidence>
<dbReference type="Pfam" id="PF02954">
    <property type="entry name" value="HTH_8"/>
    <property type="match status" value="1"/>
</dbReference>
<dbReference type="CDD" id="cd00130">
    <property type="entry name" value="PAS"/>
    <property type="match status" value="1"/>
</dbReference>
<dbReference type="SUPFAM" id="SSF55785">
    <property type="entry name" value="PYP-like sensor domain (PAS domain)"/>
    <property type="match status" value="1"/>
</dbReference>
<evidence type="ECO:0000256" key="3">
    <source>
        <dbReference type="ARBA" id="ARBA00023015"/>
    </source>
</evidence>
<protein>
    <submittedName>
        <fullName evidence="8">Arginine utilization regulatory protein</fullName>
    </submittedName>
</protein>
<gene>
    <name evidence="8" type="ORF">SAMN05216233_101481</name>
</gene>
<evidence type="ECO:0000259" key="7">
    <source>
        <dbReference type="PROSITE" id="PS50112"/>
    </source>
</evidence>
<feature type="domain" description="PAS" evidence="7">
    <location>
        <begin position="14"/>
        <end position="72"/>
    </location>
</feature>
<dbReference type="InterPro" id="IPR025944">
    <property type="entry name" value="Sigma_54_int_dom_CS"/>
</dbReference>
<dbReference type="Gene3D" id="1.10.8.60">
    <property type="match status" value="1"/>
</dbReference>
<evidence type="ECO:0000313" key="8">
    <source>
        <dbReference type="EMBL" id="SCX82017.1"/>
    </source>
</evidence>
<dbReference type="PROSITE" id="PS50045">
    <property type="entry name" value="SIGMA54_INTERACT_4"/>
    <property type="match status" value="1"/>
</dbReference>
<dbReference type="CDD" id="cd00009">
    <property type="entry name" value="AAA"/>
    <property type="match status" value="1"/>
</dbReference>
<accession>A0A1G5AVV1</accession>
<dbReference type="InterPro" id="IPR035965">
    <property type="entry name" value="PAS-like_dom_sf"/>
</dbReference>
<dbReference type="RefSeq" id="WP_092207810.1">
    <property type="nucleotide sequence ID" value="NZ_FMUX01000001.1"/>
</dbReference>
<dbReference type="OrthoDB" id="9803970at2"/>
<dbReference type="InterPro" id="IPR009057">
    <property type="entry name" value="Homeodomain-like_sf"/>
</dbReference>
<evidence type="ECO:0000313" key="9">
    <source>
        <dbReference type="Proteomes" id="UP000198870"/>
    </source>
</evidence>
<dbReference type="EMBL" id="FMUX01000001">
    <property type="protein sequence ID" value="SCX82017.1"/>
    <property type="molecule type" value="Genomic_DNA"/>
</dbReference>
<dbReference type="PRINTS" id="PR01590">
    <property type="entry name" value="HTHFIS"/>
</dbReference>
<evidence type="ECO:0000259" key="6">
    <source>
        <dbReference type="PROSITE" id="PS50045"/>
    </source>
</evidence>
<keyword evidence="9" id="KW-1185">Reference proteome</keyword>
<dbReference type="STRING" id="419481.SAMN05216233_101481"/>
<dbReference type="InterPro" id="IPR025943">
    <property type="entry name" value="Sigma_54_int_dom_ATP-bd_2"/>
</dbReference>
<keyword evidence="1" id="KW-0547">Nucleotide-binding</keyword>
<dbReference type="InterPro" id="IPR003593">
    <property type="entry name" value="AAA+_ATPase"/>
</dbReference>
<feature type="domain" description="Sigma-54 factor interaction" evidence="6">
    <location>
        <begin position="156"/>
        <end position="384"/>
    </location>
</feature>
<dbReference type="SMART" id="SM00382">
    <property type="entry name" value="AAA"/>
    <property type="match status" value="1"/>
</dbReference>
<sequence length="489" mass="54480">MTDPDTLYKRIGLSLEDLTGILSETDDGVLITDAKGVILFYNEALSRIDSTDRKLALGRQLTDVYTVTEKDSPTLTCLATGQTIIHHTQFYRTRHGRAVFAMQNVFPLFDGQRLKGAICFVREYSAIEKEVDETSRFRLGNRDTQTRERRFTFEDIVGSSPELQRCLHTAKMAASSPSPIMIYGESGTGKELFAQSVHNEAPWRDRPFVAVNCSAIPETLLEGILFGTSKGAFTDAQDKAGLFEKANGGTLFLDEVNSMPVGLQAKLLRAIQEKKIRRVGSATEISIELKVISSVNEEPKKAIENTTLRRDLYYRLAVVYISIPPLRQRMEDIALLVDHFIAKCNVKLNRAIHSVSETVMHLFVSYRWPGNIRELEHVIEGAMNLVGDRRHIESTHLPSHFMAAVTPPAPTPIAGLESPPPGPGALPVPPSEGEATLPELLNAYEEKILRRQLTTHQGNAAKAARALGISRQLMYHKMRKLGIRGDEHQ</sequence>
<dbReference type="InterPro" id="IPR058031">
    <property type="entry name" value="AAA_lid_NorR"/>
</dbReference>
<dbReference type="InterPro" id="IPR000014">
    <property type="entry name" value="PAS"/>
</dbReference>
<reference evidence="8 9" key="1">
    <citation type="submission" date="2016-10" db="EMBL/GenBank/DDBJ databases">
        <authorList>
            <person name="de Groot N.N."/>
        </authorList>
    </citation>
    <scope>NUCLEOTIDE SEQUENCE [LARGE SCALE GENOMIC DNA]</scope>
    <source>
        <strain evidence="8 9">AA1</strain>
    </source>
</reference>
<dbReference type="SUPFAM" id="SSF46689">
    <property type="entry name" value="Homeodomain-like"/>
    <property type="match status" value="1"/>
</dbReference>
<dbReference type="InterPro" id="IPR013767">
    <property type="entry name" value="PAS_fold"/>
</dbReference>
<keyword evidence="3" id="KW-0805">Transcription regulation</keyword>
<dbReference type="InterPro" id="IPR025662">
    <property type="entry name" value="Sigma_54_int_dom_ATP-bd_1"/>
</dbReference>
<dbReference type="GO" id="GO:0005524">
    <property type="term" value="F:ATP binding"/>
    <property type="evidence" value="ECO:0007669"/>
    <property type="project" value="UniProtKB-KW"/>
</dbReference>
<evidence type="ECO:0000256" key="4">
    <source>
        <dbReference type="ARBA" id="ARBA00023125"/>
    </source>
</evidence>
<dbReference type="PANTHER" id="PTHR32071:SF74">
    <property type="entry name" value="TRANSCRIPTIONAL ACTIVATOR ROCR"/>
    <property type="match status" value="1"/>
</dbReference>
<dbReference type="GO" id="GO:0043565">
    <property type="term" value="F:sequence-specific DNA binding"/>
    <property type="evidence" value="ECO:0007669"/>
    <property type="project" value="InterPro"/>
</dbReference>
<dbReference type="AlphaFoldDB" id="A0A1G5AVV1"/>
<keyword evidence="4" id="KW-0238">DNA-binding</keyword>
<dbReference type="SUPFAM" id="SSF52540">
    <property type="entry name" value="P-loop containing nucleoside triphosphate hydrolases"/>
    <property type="match status" value="1"/>
</dbReference>
<dbReference type="PROSITE" id="PS50112">
    <property type="entry name" value="PAS"/>
    <property type="match status" value="1"/>
</dbReference>
<dbReference type="PROSITE" id="PS00675">
    <property type="entry name" value="SIGMA54_INTERACT_1"/>
    <property type="match status" value="1"/>
</dbReference>
<dbReference type="InterPro" id="IPR027417">
    <property type="entry name" value="P-loop_NTPase"/>
</dbReference>
<keyword evidence="2" id="KW-0067">ATP-binding</keyword>